<evidence type="ECO:0000313" key="3">
    <source>
        <dbReference type="EMBL" id="MBN9644531.1"/>
    </source>
</evidence>
<dbReference type="Pfam" id="PF13462">
    <property type="entry name" value="Thioredoxin_4"/>
    <property type="match status" value="1"/>
</dbReference>
<evidence type="ECO:0000256" key="1">
    <source>
        <dbReference type="SAM" id="Phobius"/>
    </source>
</evidence>
<keyword evidence="1" id="KW-0472">Membrane</keyword>
<feature type="domain" description="Thioredoxin-like fold" evidence="2">
    <location>
        <begin position="72"/>
        <end position="224"/>
    </location>
</feature>
<name>A0A939E140_9CORY</name>
<keyword evidence="4" id="KW-1185">Reference proteome</keyword>
<feature type="transmembrane region" description="Helical" evidence="1">
    <location>
        <begin position="15"/>
        <end position="35"/>
    </location>
</feature>
<reference evidence="3" key="1">
    <citation type="submission" date="2021-03" db="EMBL/GenBank/DDBJ databases">
        <authorList>
            <person name="Sun Q."/>
        </authorList>
    </citation>
    <scope>NUCLEOTIDE SEQUENCE</scope>
    <source>
        <strain evidence="3">CCM 8862</strain>
    </source>
</reference>
<dbReference type="InterPro" id="IPR012336">
    <property type="entry name" value="Thioredoxin-like_fold"/>
</dbReference>
<sequence>MSTKIKSPNDKGHGFVWTLIAVVVIIVAVIAYIIVSSNKKQEEAVQAEMEQVSMVVSTDADHITLSADKPQEDARVVDLYEDYSCPHCGDLAKATDDSMKQQIEAGTLIVNVHPLNFLDGGDYGHSTMSGVAAETIAEASEPVVYWNYRKMLFDKQRDIYSAWKMDDFADAAKKMGAANDVVDKIRGEELKDSYEKQAAANSDKLREAIGKVSSPQVIVDGVSLSLANDAGTDFADWPKKLVDGGYDDAIAEGGKATADAK</sequence>
<dbReference type="Gene3D" id="3.40.30.10">
    <property type="entry name" value="Glutaredoxin"/>
    <property type="match status" value="1"/>
</dbReference>
<keyword evidence="1" id="KW-1133">Transmembrane helix</keyword>
<dbReference type="EMBL" id="JAFLEQ010000014">
    <property type="protein sequence ID" value="MBN9644531.1"/>
    <property type="molecule type" value="Genomic_DNA"/>
</dbReference>
<accession>A0A939E140</accession>
<dbReference type="InterPro" id="IPR036249">
    <property type="entry name" value="Thioredoxin-like_sf"/>
</dbReference>
<evidence type="ECO:0000313" key="4">
    <source>
        <dbReference type="Proteomes" id="UP000664332"/>
    </source>
</evidence>
<dbReference type="SUPFAM" id="SSF52833">
    <property type="entry name" value="Thioredoxin-like"/>
    <property type="match status" value="1"/>
</dbReference>
<dbReference type="AlphaFoldDB" id="A0A939E140"/>
<organism evidence="3 4">
    <name type="scientific">Corynebacterium mendelii</name>
    <dbReference type="NCBI Taxonomy" id="2765362"/>
    <lineage>
        <taxon>Bacteria</taxon>
        <taxon>Bacillati</taxon>
        <taxon>Actinomycetota</taxon>
        <taxon>Actinomycetes</taxon>
        <taxon>Mycobacteriales</taxon>
        <taxon>Corynebacteriaceae</taxon>
        <taxon>Corynebacterium</taxon>
    </lineage>
</organism>
<dbReference type="CDD" id="cd02972">
    <property type="entry name" value="DsbA_family"/>
    <property type="match status" value="1"/>
</dbReference>
<dbReference type="RefSeq" id="WP_207279013.1">
    <property type="nucleotide sequence ID" value="NZ_JAFLEQ010000014.1"/>
</dbReference>
<proteinExistence type="predicted"/>
<protein>
    <submittedName>
        <fullName evidence="3">Thioredoxin domain-containing protein</fullName>
    </submittedName>
</protein>
<gene>
    <name evidence="3" type="ORF">JZY06_07905</name>
</gene>
<comment type="caution">
    <text evidence="3">The sequence shown here is derived from an EMBL/GenBank/DDBJ whole genome shotgun (WGS) entry which is preliminary data.</text>
</comment>
<evidence type="ECO:0000259" key="2">
    <source>
        <dbReference type="Pfam" id="PF13462"/>
    </source>
</evidence>
<dbReference type="Proteomes" id="UP000664332">
    <property type="component" value="Unassembled WGS sequence"/>
</dbReference>
<keyword evidence="1" id="KW-0812">Transmembrane</keyword>